<evidence type="ECO:0000256" key="1">
    <source>
        <dbReference type="ARBA" id="ARBA00004586"/>
    </source>
</evidence>
<dbReference type="PANTHER" id="PTHR45918">
    <property type="entry name" value="ALPHA-1,3/1,6-MANNOSYLTRANSFERASE ALG2"/>
    <property type="match status" value="1"/>
</dbReference>
<evidence type="ECO:0000256" key="12">
    <source>
        <dbReference type="ARBA" id="ARBA00032874"/>
    </source>
</evidence>
<evidence type="ECO:0000256" key="14">
    <source>
        <dbReference type="ARBA" id="ARBA00045104"/>
    </source>
</evidence>
<dbReference type="InterPro" id="IPR001296">
    <property type="entry name" value="Glyco_trans_1"/>
</dbReference>
<evidence type="ECO:0000256" key="5">
    <source>
        <dbReference type="ARBA" id="ARBA00022679"/>
    </source>
</evidence>
<dbReference type="PANTHER" id="PTHR45918:SF1">
    <property type="entry name" value="ALPHA-1,3_1,6-MANNOSYLTRANSFERASE ALG2"/>
    <property type="match status" value="1"/>
</dbReference>
<dbReference type="SUPFAM" id="SSF53756">
    <property type="entry name" value="UDP-Glycosyltransferase/glycogen phosphorylase"/>
    <property type="match status" value="1"/>
</dbReference>
<evidence type="ECO:0000313" key="18">
    <source>
        <dbReference type="Proteomes" id="UP000178681"/>
    </source>
</evidence>
<dbReference type="EC" id="2.4.1.257" evidence="3"/>
<protein>
    <recommendedName>
        <fullName evidence="10">GDP-Man:Man(1)GlcNAc(2)-PP-Dol alpha-1,3-mannosyltransferase</fullName>
        <ecNumber evidence="4">2.4.1.132</ecNumber>
        <ecNumber evidence="3">2.4.1.257</ecNumber>
    </recommendedName>
    <alternativeName>
        <fullName evidence="12">GDP-Man:Man(1)GlcNAc(2)-PP-dolichol mannosyltransferase</fullName>
    </alternativeName>
    <alternativeName>
        <fullName evidence="11">GDP-Man:Man(2)GlcNAc(2)-PP-Dol alpha-1,6-mannosyltransferase</fullName>
    </alternativeName>
</protein>
<evidence type="ECO:0000256" key="4">
    <source>
        <dbReference type="ARBA" id="ARBA00012649"/>
    </source>
</evidence>
<feature type="domain" description="Glycosyltransferase subfamily 4-like N-terminal" evidence="16">
    <location>
        <begin position="14"/>
        <end position="188"/>
    </location>
</feature>
<evidence type="ECO:0000256" key="6">
    <source>
        <dbReference type="ARBA" id="ARBA00022692"/>
    </source>
</evidence>
<sequence>MKVALVHDYIKELGGAERVLMTLHEMFPDAPIYTAFMTPESTAAKAFSDAKVITSWADIFIRYKNLYSPLRFLAPLIWESFNFSNFDLVILSSSWFITKSVRIPKHVKVICYCHTPPRYLYGLRTAIDWQKYKLVKIYGYFINHFLRLYDFLAAQRVDYFIANSKNVAARIKKFYRRDSVVVYPPVDVKTVSQKRGDFYLVATRISSEKGVPMVMEAANKMGIKLKVVGEFAGLRWEENKIKKQESGNIEFLGRVSDEKLKKLYAQCKAFIVVEQDVDFGITPVEAMAAGTSVIAFRSGGYLESVVENKTGVFFDEYNVQSLVEAIKKFEKMKFKKEDCIKQAQKFSKEVFVKKMKEVIEHAQ</sequence>
<organism evidence="17 18">
    <name type="scientific">Candidatus Gottesmanbacteria bacterium RIFCSPHIGHO2_01_FULL_42_12</name>
    <dbReference type="NCBI Taxonomy" id="1798377"/>
    <lineage>
        <taxon>Bacteria</taxon>
        <taxon>Candidatus Gottesmaniibacteriota</taxon>
    </lineage>
</organism>
<keyword evidence="6" id="KW-0812">Transmembrane</keyword>
<proteinExistence type="predicted"/>
<reference evidence="17 18" key="1">
    <citation type="journal article" date="2016" name="Nat. Commun.">
        <title>Thousands of microbial genomes shed light on interconnected biogeochemical processes in an aquifer system.</title>
        <authorList>
            <person name="Anantharaman K."/>
            <person name="Brown C.T."/>
            <person name="Hug L.A."/>
            <person name="Sharon I."/>
            <person name="Castelle C.J."/>
            <person name="Probst A.J."/>
            <person name="Thomas B.C."/>
            <person name="Singh A."/>
            <person name="Wilkins M.J."/>
            <person name="Karaoz U."/>
            <person name="Brodie E.L."/>
            <person name="Williams K.H."/>
            <person name="Hubbard S.S."/>
            <person name="Banfield J.F."/>
        </authorList>
    </citation>
    <scope>NUCLEOTIDE SEQUENCE [LARGE SCALE GENOMIC DNA]</scope>
</reference>
<dbReference type="InterPro" id="IPR027054">
    <property type="entry name" value="ALG2"/>
</dbReference>
<dbReference type="Gene3D" id="3.40.50.2000">
    <property type="entry name" value="Glycogen Phosphorylase B"/>
    <property type="match status" value="2"/>
</dbReference>
<evidence type="ECO:0000256" key="10">
    <source>
        <dbReference type="ARBA" id="ARBA00032047"/>
    </source>
</evidence>
<comment type="catalytic activity">
    <reaction evidence="13">
        <text>a beta-D-Man-(1-&gt;4)-beta-D-GlcNAc-(1-&gt;4)-alpha-D-GlcNAc-diphospho-di-trans,poly-cis-dolichol + GDP-alpha-D-mannose = an alpha-D-Man-(1-&gt;3)-beta-D-Man-(1-&gt;4)-beta-D-GlcNAc-(1-&gt;4)-alpha-D-GlcNAc-diphospho-di-trans,poly-cis-dolichol + GDP + H(+)</text>
        <dbReference type="Rhea" id="RHEA:29515"/>
        <dbReference type="Rhea" id="RHEA-COMP:19511"/>
        <dbReference type="Rhea" id="RHEA-COMP:19513"/>
        <dbReference type="ChEBI" id="CHEBI:15378"/>
        <dbReference type="ChEBI" id="CHEBI:57527"/>
        <dbReference type="ChEBI" id="CHEBI:58189"/>
        <dbReference type="ChEBI" id="CHEBI:58472"/>
        <dbReference type="ChEBI" id="CHEBI:132510"/>
        <dbReference type="EC" id="2.4.1.132"/>
    </reaction>
    <physiologicalReaction direction="left-to-right" evidence="13">
        <dbReference type="Rhea" id="RHEA:29516"/>
    </physiologicalReaction>
</comment>
<dbReference type="GO" id="GO:0102704">
    <property type="term" value="F:GDP-Man:Man(2)GlcNAc(2)-PP-Dol alpha-1,6-mannosyltransferase activity"/>
    <property type="evidence" value="ECO:0007669"/>
    <property type="project" value="UniProtKB-EC"/>
</dbReference>
<keyword evidence="9" id="KW-0472">Membrane</keyword>
<gene>
    <name evidence="17" type="ORF">A2872_01510</name>
</gene>
<evidence type="ECO:0000256" key="8">
    <source>
        <dbReference type="ARBA" id="ARBA00022989"/>
    </source>
</evidence>
<evidence type="ECO:0000256" key="2">
    <source>
        <dbReference type="ARBA" id="ARBA00004922"/>
    </source>
</evidence>
<evidence type="ECO:0000256" key="7">
    <source>
        <dbReference type="ARBA" id="ARBA00022824"/>
    </source>
</evidence>
<keyword evidence="7" id="KW-0256">Endoplasmic reticulum</keyword>
<evidence type="ECO:0000256" key="3">
    <source>
        <dbReference type="ARBA" id="ARBA00011969"/>
    </source>
</evidence>
<dbReference type="EMBL" id="MFJG01000009">
    <property type="protein sequence ID" value="OGG07264.1"/>
    <property type="molecule type" value="Genomic_DNA"/>
</dbReference>
<dbReference type="InterPro" id="IPR028098">
    <property type="entry name" value="Glyco_trans_4-like_N"/>
</dbReference>
<evidence type="ECO:0000256" key="13">
    <source>
        <dbReference type="ARBA" id="ARBA00045103"/>
    </source>
</evidence>
<evidence type="ECO:0000256" key="9">
    <source>
        <dbReference type="ARBA" id="ARBA00023136"/>
    </source>
</evidence>
<feature type="domain" description="Glycosyl transferase family 1" evidence="15">
    <location>
        <begin position="190"/>
        <end position="345"/>
    </location>
</feature>
<dbReference type="EC" id="2.4.1.132" evidence="4"/>
<evidence type="ECO:0000256" key="11">
    <source>
        <dbReference type="ARBA" id="ARBA00032333"/>
    </source>
</evidence>
<dbReference type="Proteomes" id="UP000178681">
    <property type="component" value="Unassembled WGS sequence"/>
</dbReference>
<comment type="catalytic activity">
    <reaction evidence="14">
        <text>an alpha-D-Man-(1-&gt;3)-beta-D-Man-(1-&gt;4)-beta-D-GlcNAc-(1-&gt;4)-alpha-D-GlcNAc-diphospho-di-trans,poly-cis-dolichol + GDP-alpha-D-mannose = an alpha-D-Man-(1-&gt;3)-[alpha-D-Man-(1-&gt;6)]-beta-D-Man-(1-&gt;4)-beta-D-GlcNAc-(1-&gt;4)-alpha-D-GlcNAc-diphospho-di-trans,poly-cis-dolichol + GDP + H(+)</text>
        <dbReference type="Rhea" id="RHEA:29519"/>
        <dbReference type="Rhea" id="RHEA-COMP:19513"/>
        <dbReference type="Rhea" id="RHEA-COMP:19515"/>
        <dbReference type="ChEBI" id="CHEBI:15378"/>
        <dbReference type="ChEBI" id="CHEBI:57527"/>
        <dbReference type="ChEBI" id="CHEBI:58189"/>
        <dbReference type="ChEBI" id="CHEBI:132510"/>
        <dbReference type="ChEBI" id="CHEBI:132511"/>
        <dbReference type="EC" id="2.4.1.257"/>
    </reaction>
    <physiologicalReaction direction="left-to-right" evidence="14">
        <dbReference type="Rhea" id="RHEA:29520"/>
    </physiologicalReaction>
</comment>
<evidence type="ECO:0000313" key="17">
    <source>
        <dbReference type="EMBL" id="OGG07264.1"/>
    </source>
</evidence>
<evidence type="ECO:0000259" key="15">
    <source>
        <dbReference type="Pfam" id="PF00534"/>
    </source>
</evidence>
<dbReference type="GO" id="GO:0004378">
    <property type="term" value="F:GDP-Man:Man(1)GlcNAc(2)-PP-Dol alpha-1,3-mannosyltransferase activity"/>
    <property type="evidence" value="ECO:0007669"/>
    <property type="project" value="UniProtKB-EC"/>
</dbReference>
<dbReference type="AlphaFoldDB" id="A0A1F5Z4L3"/>
<accession>A0A1F5Z4L3</accession>
<dbReference type="STRING" id="1798377.A2872_01510"/>
<dbReference type="Pfam" id="PF13439">
    <property type="entry name" value="Glyco_transf_4"/>
    <property type="match status" value="1"/>
</dbReference>
<comment type="pathway">
    <text evidence="2">Protein modification; protein glycosylation.</text>
</comment>
<keyword evidence="5" id="KW-0808">Transferase</keyword>
<dbReference type="Pfam" id="PF00534">
    <property type="entry name" value="Glycos_transf_1"/>
    <property type="match status" value="1"/>
</dbReference>
<comment type="caution">
    <text evidence="17">The sequence shown here is derived from an EMBL/GenBank/DDBJ whole genome shotgun (WGS) entry which is preliminary data.</text>
</comment>
<keyword evidence="8" id="KW-1133">Transmembrane helix</keyword>
<comment type="subcellular location">
    <subcellularLocation>
        <location evidence="1">Endoplasmic reticulum membrane</location>
    </subcellularLocation>
</comment>
<name>A0A1F5Z4L3_9BACT</name>
<evidence type="ECO:0000259" key="16">
    <source>
        <dbReference type="Pfam" id="PF13439"/>
    </source>
</evidence>